<accession>A0A9P7KBS2</accession>
<evidence type="ECO:0000256" key="6">
    <source>
        <dbReference type="ARBA" id="ARBA00022989"/>
    </source>
</evidence>
<protein>
    <recommendedName>
        <fullName evidence="10">Transmembrane protein 188</fullName>
    </recommendedName>
</protein>
<gene>
    <name evidence="13" type="ORF">DXG03_007578</name>
</gene>
<evidence type="ECO:0000256" key="11">
    <source>
        <dbReference type="SAM" id="MobiDB-lite"/>
    </source>
</evidence>
<feature type="transmembrane region" description="Helical" evidence="12">
    <location>
        <begin position="90"/>
        <end position="112"/>
    </location>
</feature>
<evidence type="ECO:0000256" key="1">
    <source>
        <dbReference type="ARBA" id="ARBA00004232"/>
    </source>
</evidence>
<feature type="compositionally biased region" description="Pro residues" evidence="11">
    <location>
        <begin position="168"/>
        <end position="177"/>
    </location>
</feature>
<keyword evidence="8 12" id="KW-0472">Membrane</keyword>
<dbReference type="Pfam" id="PF03907">
    <property type="entry name" value="Spo7"/>
    <property type="match status" value="1"/>
</dbReference>
<dbReference type="PANTHER" id="PTHR20996:SF1">
    <property type="entry name" value="NUCLEAR ENVELOPE PHOSPHATASE-REGULATORY SUBUNIT 1"/>
    <property type="match status" value="1"/>
</dbReference>
<feature type="region of interest" description="Disordered" evidence="11">
    <location>
        <begin position="256"/>
        <end position="320"/>
    </location>
</feature>
<dbReference type="GO" id="GO:0071595">
    <property type="term" value="C:Nem1-Spo7 phosphatase complex"/>
    <property type="evidence" value="ECO:0007669"/>
    <property type="project" value="InterPro"/>
</dbReference>
<dbReference type="Proteomes" id="UP000775547">
    <property type="component" value="Unassembled WGS sequence"/>
</dbReference>
<evidence type="ECO:0000256" key="10">
    <source>
        <dbReference type="ARBA" id="ARBA00030458"/>
    </source>
</evidence>
<organism evidence="13 14">
    <name type="scientific">Asterophora parasitica</name>
    <dbReference type="NCBI Taxonomy" id="117018"/>
    <lineage>
        <taxon>Eukaryota</taxon>
        <taxon>Fungi</taxon>
        <taxon>Dikarya</taxon>
        <taxon>Basidiomycota</taxon>
        <taxon>Agaricomycotina</taxon>
        <taxon>Agaricomycetes</taxon>
        <taxon>Agaricomycetidae</taxon>
        <taxon>Agaricales</taxon>
        <taxon>Tricholomatineae</taxon>
        <taxon>Lyophyllaceae</taxon>
        <taxon>Asterophora</taxon>
    </lineage>
</organism>
<name>A0A9P7KBS2_9AGAR</name>
<evidence type="ECO:0000313" key="14">
    <source>
        <dbReference type="Proteomes" id="UP000775547"/>
    </source>
</evidence>
<keyword evidence="4" id="KW-0963">Cytoplasm</keyword>
<feature type="region of interest" description="Disordered" evidence="11">
    <location>
        <begin position="159"/>
        <end position="197"/>
    </location>
</feature>
<feature type="transmembrane region" description="Helical" evidence="12">
    <location>
        <begin position="49"/>
        <end position="70"/>
    </location>
</feature>
<evidence type="ECO:0000256" key="12">
    <source>
        <dbReference type="SAM" id="Phobius"/>
    </source>
</evidence>
<reference evidence="13" key="1">
    <citation type="submission" date="2020-07" db="EMBL/GenBank/DDBJ databases">
        <authorList>
            <person name="Nieuwenhuis M."/>
            <person name="Van De Peppel L.J.J."/>
        </authorList>
    </citation>
    <scope>NUCLEOTIDE SEQUENCE</scope>
    <source>
        <strain evidence="13">AP01</strain>
        <tissue evidence="13">Mycelium</tissue>
    </source>
</reference>
<evidence type="ECO:0000313" key="13">
    <source>
        <dbReference type="EMBL" id="KAG5644848.1"/>
    </source>
</evidence>
<dbReference type="OrthoDB" id="5599171at2759"/>
<dbReference type="GO" id="GO:0031965">
    <property type="term" value="C:nuclear membrane"/>
    <property type="evidence" value="ECO:0007669"/>
    <property type="project" value="UniProtKB-SubCell"/>
</dbReference>
<comment type="caution">
    <text evidence="13">The sequence shown here is derived from an EMBL/GenBank/DDBJ whole genome shotgun (WGS) entry which is preliminary data.</text>
</comment>
<comment type="subcellular location">
    <subcellularLocation>
        <location evidence="2">Cytoplasm</location>
    </subcellularLocation>
    <subcellularLocation>
        <location evidence="1">Nucleus membrane</location>
        <topology evidence="1">Multi-pass membrane protein</topology>
    </subcellularLocation>
</comment>
<keyword evidence="14" id="KW-1185">Reference proteome</keyword>
<dbReference type="InterPro" id="IPR005605">
    <property type="entry name" value="Spo7"/>
</dbReference>
<dbReference type="PANTHER" id="PTHR20996">
    <property type="entry name" value="NUCLEAR ENVELOPE PHOSPHATASE-REGULATORY SUBUNIT 1"/>
    <property type="match status" value="1"/>
</dbReference>
<evidence type="ECO:0000256" key="4">
    <source>
        <dbReference type="ARBA" id="ARBA00022490"/>
    </source>
</evidence>
<keyword evidence="6 12" id="KW-1133">Transmembrane helix</keyword>
<dbReference type="GO" id="GO:0006629">
    <property type="term" value="P:lipid metabolic process"/>
    <property type="evidence" value="ECO:0007669"/>
    <property type="project" value="UniProtKB-KW"/>
</dbReference>
<dbReference type="InterPro" id="IPR019168">
    <property type="entry name" value="NEP1-R1"/>
</dbReference>
<evidence type="ECO:0000256" key="8">
    <source>
        <dbReference type="ARBA" id="ARBA00023136"/>
    </source>
</evidence>
<feature type="compositionally biased region" description="Low complexity" evidence="11">
    <location>
        <begin position="178"/>
        <end position="189"/>
    </location>
</feature>
<evidence type="ECO:0000256" key="9">
    <source>
        <dbReference type="ARBA" id="ARBA00023242"/>
    </source>
</evidence>
<comment type="similarity">
    <text evidence="3">Belongs to the CNEP1R1 family.</text>
</comment>
<evidence type="ECO:0000256" key="2">
    <source>
        <dbReference type="ARBA" id="ARBA00004496"/>
    </source>
</evidence>
<evidence type="ECO:0000256" key="3">
    <source>
        <dbReference type="ARBA" id="ARBA00010998"/>
    </source>
</evidence>
<evidence type="ECO:0000256" key="5">
    <source>
        <dbReference type="ARBA" id="ARBA00022692"/>
    </source>
</evidence>
<dbReference type="EMBL" id="JABCKV010000057">
    <property type="protein sequence ID" value="KAG5644848.1"/>
    <property type="molecule type" value="Genomic_DNA"/>
</dbReference>
<dbReference type="AlphaFoldDB" id="A0A9P7KBS2"/>
<keyword evidence="5 12" id="KW-0812">Transmembrane</keyword>
<keyword evidence="7" id="KW-0443">Lipid metabolism</keyword>
<sequence>MPPRSTPPPKGSFYPPNDVATYRDLLLFEERLKSNATNLQRRKARYQPVLLAEVLLPPQISLLAIPYNLVLQRVLPDIYTPEVQVTIHPYFASGLLFVSVTTLVLFFASGMYSEKIAYANKYVPHANRALRSFNMYLNVRKPPLRSKLPLNPLAFFFPRPNEHSSSPTPRPRSPAGPRPRSVSPSGTRVALPIPSIPPASNPRGELIFSSRVDRVFRDAYERYRAAFERKREEREREKEREASWWRRWWYKTSSPAHARGGSPMVASAPSLRNTSSSSSSGGGTLGRKAGSLSRSGTPPVARSGGGEGGIMMRQRDRSGF</sequence>
<keyword evidence="9" id="KW-0539">Nucleus</keyword>
<dbReference type="GO" id="GO:0005737">
    <property type="term" value="C:cytoplasm"/>
    <property type="evidence" value="ECO:0007669"/>
    <property type="project" value="UniProtKB-SubCell"/>
</dbReference>
<dbReference type="GO" id="GO:0019888">
    <property type="term" value="F:protein phosphatase regulator activity"/>
    <property type="evidence" value="ECO:0007669"/>
    <property type="project" value="InterPro"/>
</dbReference>
<evidence type="ECO:0000256" key="7">
    <source>
        <dbReference type="ARBA" id="ARBA00023098"/>
    </source>
</evidence>
<proteinExistence type="inferred from homology"/>
<reference evidence="13" key="2">
    <citation type="submission" date="2021-10" db="EMBL/GenBank/DDBJ databases">
        <title>Phylogenomics reveals ancestral predisposition of the termite-cultivated fungus Termitomyces towards a domesticated lifestyle.</title>
        <authorList>
            <person name="Auxier B."/>
            <person name="Grum-Grzhimaylo A."/>
            <person name="Cardenas M.E."/>
            <person name="Lodge J.D."/>
            <person name="Laessoe T."/>
            <person name="Pedersen O."/>
            <person name="Smith M.E."/>
            <person name="Kuyper T.W."/>
            <person name="Franco-Molano E.A."/>
            <person name="Baroni T.J."/>
            <person name="Aanen D.K."/>
        </authorList>
    </citation>
    <scope>NUCLEOTIDE SEQUENCE</scope>
    <source>
        <strain evidence="13">AP01</strain>
        <tissue evidence="13">Mycelium</tissue>
    </source>
</reference>